<evidence type="ECO:0000256" key="2">
    <source>
        <dbReference type="SAM" id="MobiDB-lite"/>
    </source>
</evidence>
<feature type="domain" description="Reverse transcriptase/retrotransposon-derived protein RNase H-like" evidence="3">
    <location>
        <begin position="72"/>
        <end position="143"/>
    </location>
</feature>
<organism evidence="5 6">
    <name type="scientific">Chara braunii</name>
    <name type="common">Braun's stonewort</name>
    <dbReference type="NCBI Taxonomy" id="69332"/>
    <lineage>
        <taxon>Eukaryota</taxon>
        <taxon>Viridiplantae</taxon>
        <taxon>Streptophyta</taxon>
        <taxon>Charophyceae</taxon>
        <taxon>Charales</taxon>
        <taxon>Characeae</taxon>
        <taxon>Chara</taxon>
    </lineage>
</organism>
<evidence type="ECO:0000259" key="3">
    <source>
        <dbReference type="Pfam" id="PF17919"/>
    </source>
</evidence>
<feature type="domain" description="Integrase zinc-binding" evidence="4">
    <location>
        <begin position="292"/>
        <end position="334"/>
    </location>
</feature>
<dbReference type="InterPro" id="IPR050951">
    <property type="entry name" value="Retrovirus_Pol_polyprotein"/>
</dbReference>
<dbReference type="EMBL" id="BFEA01001029">
    <property type="protein sequence ID" value="GBG92286.1"/>
    <property type="molecule type" value="Genomic_DNA"/>
</dbReference>
<dbReference type="PANTHER" id="PTHR37984:SF5">
    <property type="entry name" value="PROTEIN NYNRIN-LIKE"/>
    <property type="match status" value="1"/>
</dbReference>
<evidence type="ECO:0000313" key="5">
    <source>
        <dbReference type="EMBL" id="GBG92286.1"/>
    </source>
</evidence>
<dbReference type="InterPro" id="IPR043502">
    <property type="entry name" value="DNA/RNA_pol_sf"/>
</dbReference>
<protein>
    <recommendedName>
        <fullName evidence="7">Reverse transcriptase/retrotransposon-derived protein RNase H-like domain-containing protein</fullName>
    </recommendedName>
</protein>
<dbReference type="Pfam" id="PF17919">
    <property type="entry name" value="RT_RNaseH_2"/>
    <property type="match status" value="1"/>
</dbReference>
<dbReference type="GO" id="GO:0003824">
    <property type="term" value="F:catalytic activity"/>
    <property type="evidence" value="ECO:0007669"/>
    <property type="project" value="UniProtKB-KW"/>
</dbReference>
<dbReference type="SUPFAM" id="SSF56672">
    <property type="entry name" value="DNA/RNA polymerases"/>
    <property type="match status" value="1"/>
</dbReference>
<keyword evidence="1" id="KW-0511">Multifunctional enzyme</keyword>
<dbReference type="InterPro" id="IPR041577">
    <property type="entry name" value="RT_RNaseH_2"/>
</dbReference>
<proteinExistence type="predicted"/>
<dbReference type="FunFam" id="3.30.70.270:FF:000026">
    <property type="entry name" value="Transposon Ty3-G Gag-Pol polyprotein"/>
    <property type="match status" value="1"/>
</dbReference>
<accession>A0A388MCJ5</accession>
<name>A0A388MCJ5_CHABU</name>
<keyword evidence="6" id="KW-1185">Reference proteome</keyword>
<dbReference type="InterPro" id="IPR043128">
    <property type="entry name" value="Rev_trsase/Diguanyl_cyclase"/>
</dbReference>
<dbReference type="Gene3D" id="1.10.340.70">
    <property type="match status" value="1"/>
</dbReference>
<evidence type="ECO:0000313" key="6">
    <source>
        <dbReference type="Proteomes" id="UP000265515"/>
    </source>
</evidence>
<evidence type="ECO:0008006" key="7">
    <source>
        <dbReference type="Google" id="ProtNLM"/>
    </source>
</evidence>
<dbReference type="Gene3D" id="3.30.70.270">
    <property type="match status" value="1"/>
</dbReference>
<dbReference type="PANTHER" id="PTHR37984">
    <property type="entry name" value="PROTEIN CBG26694"/>
    <property type="match status" value="1"/>
</dbReference>
<reference evidence="5 6" key="1">
    <citation type="journal article" date="2018" name="Cell">
        <title>The Chara Genome: Secondary Complexity and Implications for Plant Terrestrialization.</title>
        <authorList>
            <person name="Nishiyama T."/>
            <person name="Sakayama H."/>
            <person name="Vries J.D."/>
            <person name="Buschmann H."/>
            <person name="Saint-Marcoux D."/>
            <person name="Ullrich K.K."/>
            <person name="Haas F.B."/>
            <person name="Vanderstraeten L."/>
            <person name="Becker D."/>
            <person name="Lang D."/>
            <person name="Vosolsobe S."/>
            <person name="Rombauts S."/>
            <person name="Wilhelmsson P.K.I."/>
            <person name="Janitza P."/>
            <person name="Kern R."/>
            <person name="Heyl A."/>
            <person name="Rumpler F."/>
            <person name="Villalobos L.I.A.C."/>
            <person name="Clay J.M."/>
            <person name="Skokan R."/>
            <person name="Toyoda A."/>
            <person name="Suzuki Y."/>
            <person name="Kagoshima H."/>
            <person name="Schijlen E."/>
            <person name="Tajeshwar N."/>
            <person name="Catarino B."/>
            <person name="Hetherington A.J."/>
            <person name="Saltykova A."/>
            <person name="Bonnot C."/>
            <person name="Breuninger H."/>
            <person name="Symeonidi A."/>
            <person name="Radhakrishnan G.V."/>
            <person name="Van Nieuwerburgh F."/>
            <person name="Deforce D."/>
            <person name="Chang C."/>
            <person name="Karol K.G."/>
            <person name="Hedrich R."/>
            <person name="Ulvskov P."/>
            <person name="Glockner G."/>
            <person name="Delwiche C.F."/>
            <person name="Petrasek J."/>
            <person name="Van de Peer Y."/>
            <person name="Friml J."/>
            <person name="Beilby M."/>
            <person name="Dolan L."/>
            <person name="Kohara Y."/>
            <person name="Sugano S."/>
            <person name="Fujiyama A."/>
            <person name="Delaux P.-M."/>
            <person name="Quint M."/>
            <person name="TheiBen G."/>
            <person name="Hagemann M."/>
            <person name="Harholt J."/>
            <person name="Dunand C."/>
            <person name="Zachgo S."/>
            <person name="Langdale J."/>
            <person name="Maumus F."/>
            <person name="Straeten D.V.D."/>
            <person name="Gould S.B."/>
            <person name="Rensing S.A."/>
        </authorList>
    </citation>
    <scope>NUCLEOTIDE SEQUENCE [LARGE SCALE GENOMIC DNA]</scope>
    <source>
        <strain evidence="5 6">S276</strain>
    </source>
</reference>
<gene>
    <name evidence="5" type="ORF">CBR_g55055</name>
</gene>
<evidence type="ECO:0000256" key="1">
    <source>
        <dbReference type="ARBA" id="ARBA00023268"/>
    </source>
</evidence>
<dbReference type="InterPro" id="IPR041588">
    <property type="entry name" value="Integrase_H2C2"/>
</dbReference>
<evidence type="ECO:0000259" key="4">
    <source>
        <dbReference type="Pfam" id="PF17921"/>
    </source>
</evidence>
<dbReference type="Proteomes" id="UP000265515">
    <property type="component" value="Unassembled WGS sequence"/>
</dbReference>
<sequence>MSCTWATSLTEMAFKLEDSKIAAIRDWPTPRTLTELRSFLGLANYYRKFVRNFSTIAAPLRRLLKKEAIWQWDKDCTSALKKLKCALIEYPVLKVADPSLPFVVTTDASQYGIGAVLQQDDDNGYRPVEFMSERMPSKKGSYLDVRERTLRSQAGLRALEALPAWEALQGVFRPRDSYWLKTQANMTPKLTRWAAEIDQYDFELKLVKGKYNVVADALSRRSDYFGAIVHYLDIGSDLQERVRQVYAHDPIYSDLLKRVKEAPETEPHYRITEGLLFNKTDVVDRLCVPNSEEIRSLILGECHDTQGHFGWQETLANLMHAYIWPGMKVDCIEYGCAEDEAGAMASQQEDIHSLDDALAQVSSCLQQLEQRPVAAPDASSSNTSDRLEALEIDVGSLKDGVLLQQTATQQLEQRICTAATHSSLEPRETTPKFDGQEIFCDLTKTDLIPWFRKFELKLKLHHVSEHKHHAYLYSRSGGACQAWLDNLLSKDGVVAADLHTKISWDDLKVAWHKRFQVEPPEIKAMDKLMTFEQGTLSSVDWIAKCQRLTSVPDIQMGFKAVKHYISRSCPTLGNALTHVEDTLTTTAELFDKAAQIIVTNKEAKNLHRSSATSLSRDQHRPKVAVVAAATPTDQFSEAVSANDAATNLARPCLPMKGTDSQPPGMVAAPAKAEDAARRRQTPHLAPGPAQQLQPHGPTMVSPNWCTRRARDFALVYGVTTISTTQWAAHREAKANRETEHRRK</sequence>
<feature type="region of interest" description="Disordered" evidence="2">
    <location>
        <begin position="675"/>
        <end position="698"/>
    </location>
</feature>
<comment type="caution">
    <text evidence="5">The sequence shown here is derived from an EMBL/GenBank/DDBJ whole genome shotgun (WGS) entry which is preliminary data.</text>
</comment>
<dbReference type="Pfam" id="PF17921">
    <property type="entry name" value="Integrase_H2C2"/>
    <property type="match status" value="1"/>
</dbReference>
<dbReference type="AlphaFoldDB" id="A0A388MCJ5"/>
<dbReference type="Gramene" id="GBG92286">
    <property type="protein sequence ID" value="GBG92286"/>
    <property type="gene ID" value="CBR_g55055"/>
</dbReference>